<organism evidence="7">
    <name type="scientific">Schizaphis graminum</name>
    <name type="common">Green bug aphid</name>
    <dbReference type="NCBI Taxonomy" id="13262"/>
    <lineage>
        <taxon>Eukaryota</taxon>
        <taxon>Metazoa</taxon>
        <taxon>Ecdysozoa</taxon>
        <taxon>Arthropoda</taxon>
        <taxon>Hexapoda</taxon>
        <taxon>Insecta</taxon>
        <taxon>Pterygota</taxon>
        <taxon>Neoptera</taxon>
        <taxon>Paraneoptera</taxon>
        <taxon>Hemiptera</taxon>
        <taxon>Sternorrhyncha</taxon>
        <taxon>Aphidomorpha</taxon>
        <taxon>Aphidoidea</taxon>
        <taxon>Aphididae</taxon>
        <taxon>Aphidini</taxon>
        <taxon>Schizaphis</taxon>
    </lineage>
</organism>
<name>A0A2S2PA40_SCHGA</name>
<reference evidence="7" key="1">
    <citation type="submission" date="2018-04" db="EMBL/GenBank/DDBJ databases">
        <title>Transcriptome of Schizaphis graminum biotype I.</title>
        <authorList>
            <person name="Scully E.D."/>
            <person name="Geib S.M."/>
            <person name="Palmer N.A."/>
            <person name="Koch K."/>
            <person name="Bradshaw J."/>
            <person name="Heng-Moss T."/>
            <person name="Sarath G."/>
        </authorList>
    </citation>
    <scope>NUCLEOTIDE SEQUENCE</scope>
</reference>
<dbReference type="SUPFAM" id="SSF69125">
    <property type="entry name" value="Nuclear receptor coactivator interlocking domain"/>
    <property type="match status" value="1"/>
</dbReference>
<feature type="region of interest" description="Disordered" evidence="5">
    <location>
        <begin position="85"/>
        <end position="104"/>
    </location>
</feature>
<accession>A0A2S2PA40</accession>
<dbReference type="InterPro" id="IPR014744">
    <property type="entry name" value="Nuc_rcpt_coact_CREBbp"/>
</dbReference>
<dbReference type="InterPro" id="IPR037073">
    <property type="entry name" value="Nuc_rcpt_coact_CREBbp_sf"/>
</dbReference>
<dbReference type="Pfam" id="PF09030">
    <property type="entry name" value="Creb_binding"/>
    <property type="match status" value="1"/>
</dbReference>
<dbReference type="GO" id="GO:0004402">
    <property type="term" value="F:histone acetyltransferase activity"/>
    <property type="evidence" value="ECO:0007669"/>
    <property type="project" value="InterPro"/>
</dbReference>
<sequence length="104" mass="12424">MNIQPQQQQMILNNQQNPMLQQQQVMASRPQGYQQNPNQVPNQSLQQLLNALRTNTDSPPEQQQRLREILRSNPQLLAQFIRNQRQRQMFQQQQQQQGRLSTKY</sequence>
<evidence type="ECO:0000256" key="4">
    <source>
        <dbReference type="ARBA" id="ARBA00023242"/>
    </source>
</evidence>
<evidence type="ECO:0000256" key="1">
    <source>
        <dbReference type="ARBA" id="ARBA00022737"/>
    </source>
</evidence>
<dbReference type="EMBL" id="GGMR01013439">
    <property type="protein sequence ID" value="MBY26058.1"/>
    <property type="molecule type" value="Transcribed_RNA"/>
</dbReference>
<dbReference type="Gene3D" id="1.10.1630.10">
    <property type="entry name" value="Nuclear receptor coactivator, CREB-bp-like, interlocking domain"/>
    <property type="match status" value="1"/>
</dbReference>
<evidence type="ECO:0000256" key="5">
    <source>
        <dbReference type="SAM" id="MobiDB-lite"/>
    </source>
</evidence>
<evidence type="ECO:0000313" key="7">
    <source>
        <dbReference type="EMBL" id="MBY26058.1"/>
    </source>
</evidence>
<gene>
    <name evidence="7" type="ORF">g.139455</name>
</gene>
<evidence type="ECO:0000256" key="2">
    <source>
        <dbReference type="ARBA" id="ARBA00023015"/>
    </source>
</evidence>
<evidence type="ECO:0000256" key="3">
    <source>
        <dbReference type="ARBA" id="ARBA00023163"/>
    </source>
</evidence>
<proteinExistence type="predicted"/>
<dbReference type="AlphaFoldDB" id="A0A2S2PA40"/>
<keyword evidence="4" id="KW-0539">Nucleus</keyword>
<protein>
    <recommendedName>
        <fullName evidence="6">Nuclear receptor coactivator CREB-bp-like interlocking domain-containing protein</fullName>
    </recommendedName>
</protein>
<dbReference type="GO" id="GO:0005634">
    <property type="term" value="C:nucleus"/>
    <property type="evidence" value="ECO:0007669"/>
    <property type="project" value="InterPro"/>
</dbReference>
<feature type="domain" description="Nuclear receptor coactivator CREB-bp-like interlocking" evidence="6">
    <location>
        <begin position="7"/>
        <end position="95"/>
    </location>
</feature>
<dbReference type="GO" id="GO:0003713">
    <property type="term" value="F:transcription coactivator activity"/>
    <property type="evidence" value="ECO:0007669"/>
    <property type="project" value="InterPro"/>
</dbReference>
<feature type="compositionally biased region" description="Low complexity" evidence="5">
    <location>
        <begin position="1"/>
        <end position="24"/>
    </location>
</feature>
<keyword evidence="1" id="KW-0677">Repeat</keyword>
<feature type="compositionally biased region" description="Polar residues" evidence="5">
    <location>
        <begin position="31"/>
        <end position="40"/>
    </location>
</feature>
<evidence type="ECO:0000259" key="6">
    <source>
        <dbReference type="Pfam" id="PF09030"/>
    </source>
</evidence>
<dbReference type="GO" id="GO:0000123">
    <property type="term" value="C:histone acetyltransferase complex"/>
    <property type="evidence" value="ECO:0007669"/>
    <property type="project" value="InterPro"/>
</dbReference>
<feature type="region of interest" description="Disordered" evidence="5">
    <location>
        <begin position="1"/>
        <end position="40"/>
    </location>
</feature>
<keyword evidence="2" id="KW-0805">Transcription regulation</keyword>
<keyword evidence="3" id="KW-0804">Transcription</keyword>
<dbReference type="InterPro" id="IPR009110">
    <property type="entry name" value="Nuc_rcpt_coact"/>
</dbReference>